<dbReference type="SUPFAM" id="SSF46689">
    <property type="entry name" value="Homeodomain-like"/>
    <property type="match status" value="1"/>
</dbReference>
<evidence type="ECO:0000313" key="3">
    <source>
        <dbReference type="Proteomes" id="UP001221142"/>
    </source>
</evidence>
<dbReference type="InterPro" id="IPR009057">
    <property type="entry name" value="Homeodomain-like_sf"/>
</dbReference>
<dbReference type="EMBL" id="JARKIF010000035">
    <property type="protein sequence ID" value="KAJ7610377.1"/>
    <property type="molecule type" value="Genomic_DNA"/>
</dbReference>
<dbReference type="Pfam" id="PF13358">
    <property type="entry name" value="DDE_3"/>
    <property type="match status" value="1"/>
</dbReference>
<reference evidence="2" key="1">
    <citation type="submission" date="2023-03" db="EMBL/GenBank/DDBJ databases">
        <title>Massive genome expansion in bonnet fungi (Mycena s.s.) driven by repeated elements and novel gene families across ecological guilds.</title>
        <authorList>
            <consortium name="Lawrence Berkeley National Laboratory"/>
            <person name="Harder C.B."/>
            <person name="Miyauchi S."/>
            <person name="Viragh M."/>
            <person name="Kuo A."/>
            <person name="Thoen E."/>
            <person name="Andreopoulos B."/>
            <person name="Lu D."/>
            <person name="Skrede I."/>
            <person name="Drula E."/>
            <person name="Henrissat B."/>
            <person name="Morin E."/>
            <person name="Kohler A."/>
            <person name="Barry K."/>
            <person name="LaButti K."/>
            <person name="Morin E."/>
            <person name="Salamov A."/>
            <person name="Lipzen A."/>
            <person name="Mereny Z."/>
            <person name="Hegedus B."/>
            <person name="Baldrian P."/>
            <person name="Stursova M."/>
            <person name="Weitz H."/>
            <person name="Taylor A."/>
            <person name="Grigoriev I.V."/>
            <person name="Nagy L.G."/>
            <person name="Martin F."/>
            <person name="Kauserud H."/>
        </authorList>
    </citation>
    <scope>NUCLEOTIDE SEQUENCE</scope>
    <source>
        <strain evidence="2">9284</strain>
    </source>
</reference>
<evidence type="ECO:0000259" key="1">
    <source>
        <dbReference type="Pfam" id="PF13358"/>
    </source>
</evidence>
<gene>
    <name evidence="2" type="ORF">FB45DRAFT_982213</name>
</gene>
<proteinExistence type="predicted"/>
<dbReference type="PANTHER" id="PTHR46564">
    <property type="entry name" value="TRANSPOSASE"/>
    <property type="match status" value="1"/>
</dbReference>
<comment type="caution">
    <text evidence="2">The sequence shown here is derived from an EMBL/GenBank/DDBJ whole genome shotgun (WGS) entry which is preliminary data.</text>
</comment>
<organism evidence="2 3">
    <name type="scientific">Roridomyces roridus</name>
    <dbReference type="NCBI Taxonomy" id="1738132"/>
    <lineage>
        <taxon>Eukaryota</taxon>
        <taxon>Fungi</taxon>
        <taxon>Dikarya</taxon>
        <taxon>Basidiomycota</taxon>
        <taxon>Agaricomycotina</taxon>
        <taxon>Agaricomycetes</taxon>
        <taxon>Agaricomycetidae</taxon>
        <taxon>Agaricales</taxon>
        <taxon>Marasmiineae</taxon>
        <taxon>Mycenaceae</taxon>
        <taxon>Roridomyces</taxon>
    </lineage>
</organism>
<dbReference type="Proteomes" id="UP001221142">
    <property type="component" value="Unassembled WGS sequence"/>
</dbReference>
<accession>A0AAD7B4D8</accession>
<dbReference type="AlphaFoldDB" id="A0AAD7B4D8"/>
<evidence type="ECO:0000313" key="2">
    <source>
        <dbReference type="EMBL" id="KAJ7610377.1"/>
    </source>
</evidence>
<feature type="domain" description="Tc1-like transposase DDE" evidence="1">
    <location>
        <begin position="103"/>
        <end position="170"/>
    </location>
</feature>
<protein>
    <recommendedName>
        <fullName evidence="1">Tc1-like transposase DDE domain-containing protein</fullName>
    </recommendedName>
</protein>
<sequence length="201" mass="23219">MGNRRISRDVKIAAVILACVGFSRSTFFRVLKLWKETGDVVRASNRPGRPRALHRTDIDFILELIRFRPDHFLDEFQSLLRKNSSRNDFVREVSEYPADYLGFIDETSKNDKTPRRRLGRALKGKRATKRRKAVRGRRLTAMGLLTTRGMEVCTVVEGSMHRDQFLGFLEHDVLPLCHLALFTVSWPTQRSCHGQCQDSSR</sequence>
<keyword evidence="3" id="KW-1185">Reference proteome</keyword>
<name>A0AAD7B4D8_9AGAR</name>
<dbReference type="InterPro" id="IPR038717">
    <property type="entry name" value="Tc1-like_DDE_dom"/>
</dbReference>
<dbReference type="PANTHER" id="PTHR46564:SF1">
    <property type="entry name" value="TRANSPOSASE"/>
    <property type="match status" value="1"/>
</dbReference>